<organism evidence="1">
    <name type="scientific">Rhizophora mucronata</name>
    <name type="common">Asiatic mangrove</name>
    <dbReference type="NCBI Taxonomy" id="61149"/>
    <lineage>
        <taxon>Eukaryota</taxon>
        <taxon>Viridiplantae</taxon>
        <taxon>Streptophyta</taxon>
        <taxon>Embryophyta</taxon>
        <taxon>Tracheophyta</taxon>
        <taxon>Spermatophyta</taxon>
        <taxon>Magnoliopsida</taxon>
        <taxon>eudicotyledons</taxon>
        <taxon>Gunneridae</taxon>
        <taxon>Pentapetalae</taxon>
        <taxon>rosids</taxon>
        <taxon>fabids</taxon>
        <taxon>Malpighiales</taxon>
        <taxon>Rhizophoraceae</taxon>
        <taxon>Rhizophora</taxon>
    </lineage>
</organism>
<dbReference type="EMBL" id="GGEC01086226">
    <property type="protein sequence ID" value="MBX66710.1"/>
    <property type="molecule type" value="Transcribed_RNA"/>
</dbReference>
<accession>A0A2P2QI87</accession>
<proteinExistence type="predicted"/>
<name>A0A2P2QI87_RHIMU</name>
<protein>
    <submittedName>
        <fullName evidence="1">Uncharacterized protein</fullName>
    </submittedName>
</protein>
<sequence>MLHQITEILNGSQFSQLRQREM</sequence>
<dbReference type="AlphaFoldDB" id="A0A2P2QI87"/>
<evidence type="ECO:0000313" key="1">
    <source>
        <dbReference type="EMBL" id="MBX66710.1"/>
    </source>
</evidence>
<reference evidence="1" key="1">
    <citation type="submission" date="2018-02" db="EMBL/GenBank/DDBJ databases">
        <title>Rhizophora mucronata_Transcriptome.</title>
        <authorList>
            <person name="Meera S.P."/>
            <person name="Sreeshan A."/>
            <person name="Augustine A."/>
        </authorList>
    </citation>
    <scope>NUCLEOTIDE SEQUENCE</scope>
    <source>
        <tissue evidence="1">Leaf</tissue>
    </source>
</reference>